<dbReference type="Proteomes" id="UP000663861">
    <property type="component" value="Unassembled WGS sequence"/>
</dbReference>
<name>A0A8H2XJ25_9AGAM</name>
<sequence>MREVSSVLLKSGEVGAKQSSATNTDQAMGYNAVLSLLASMKKDLQKKHVLPGGSVSLLSINYAPWSYKEKRALQKTQKVLTELYDGVIRLAAWDMLRVLSTHLPDPKVVYAESEVGMTMGEILEVRRKSCLSLQEYVRERMEVHFQQVERYGFGKAEELTNQAEKSMTEIWVSALGMMKDGSRLPFL</sequence>
<organism evidence="1 2">
    <name type="scientific">Rhizoctonia solani</name>
    <dbReference type="NCBI Taxonomy" id="456999"/>
    <lineage>
        <taxon>Eukaryota</taxon>
        <taxon>Fungi</taxon>
        <taxon>Dikarya</taxon>
        <taxon>Basidiomycota</taxon>
        <taxon>Agaricomycotina</taxon>
        <taxon>Agaricomycetes</taxon>
        <taxon>Cantharellales</taxon>
        <taxon>Ceratobasidiaceae</taxon>
        <taxon>Rhizoctonia</taxon>
    </lineage>
</organism>
<accession>A0A8H2XJ25</accession>
<dbReference type="AlphaFoldDB" id="A0A8H2XJ25"/>
<comment type="caution">
    <text evidence="1">The sequence shown here is derived from an EMBL/GenBank/DDBJ whole genome shotgun (WGS) entry which is preliminary data.</text>
</comment>
<proteinExistence type="predicted"/>
<evidence type="ECO:0000313" key="2">
    <source>
        <dbReference type="Proteomes" id="UP000663861"/>
    </source>
</evidence>
<dbReference type="EMBL" id="CAJMWY010000327">
    <property type="protein sequence ID" value="CAE6428230.1"/>
    <property type="molecule type" value="Genomic_DNA"/>
</dbReference>
<gene>
    <name evidence="1" type="ORF">RDB_LOCUS22624</name>
</gene>
<reference evidence="1" key="1">
    <citation type="submission" date="2021-01" db="EMBL/GenBank/DDBJ databases">
        <authorList>
            <person name="Kaushik A."/>
        </authorList>
    </citation>
    <scope>NUCLEOTIDE SEQUENCE</scope>
    <source>
        <strain evidence="1">AG4-RS23</strain>
    </source>
</reference>
<evidence type="ECO:0000313" key="1">
    <source>
        <dbReference type="EMBL" id="CAE6428230.1"/>
    </source>
</evidence>
<protein>
    <submittedName>
        <fullName evidence="1">Uncharacterized protein</fullName>
    </submittedName>
</protein>